<dbReference type="PANTHER" id="PTHR33164:SF43">
    <property type="entry name" value="HTH-TYPE TRANSCRIPTIONAL REPRESSOR YETL"/>
    <property type="match status" value="1"/>
</dbReference>
<proteinExistence type="predicted"/>
<feature type="domain" description="HTH marR-type" evidence="2">
    <location>
        <begin position="11"/>
        <end position="146"/>
    </location>
</feature>
<dbReference type="InterPro" id="IPR036390">
    <property type="entry name" value="WH_DNA-bd_sf"/>
</dbReference>
<comment type="caution">
    <text evidence="3">The sequence shown here is derived from an EMBL/GenBank/DDBJ whole genome shotgun (WGS) entry which is preliminary data.</text>
</comment>
<protein>
    <submittedName>
        <fullName evidence="3">DNA-binding MarR family transcriptional regulator</fullName>
    </submittedName>
</protein>
<dbReference type="InterPro" id="IPR000835">
    <property type="entry name" value="HTH_MarR-typ"/>
</dbReference>
<dbReference type="Proteomes" id="UP001230005">
    <property type="component" value="Unassembled WGS sequence"/>
</dbReference>
<keyword evidence="1 3" id="KW-0238">DNA-binding</keyword>
<dbReference type="SMART" id="SM00347">
    <property type="entry name" value="HTH_MARR"/>
    <property type="match status" value="1"/>
</dbReference>
<dbReference type="PROSITE" id="PS50995">
    <property type="entry name" value="HTH_MARR_2"/>
    <property type="match status" value="1"/>
</dbReference>
<dbReference type="EMBL" id="JAUSUG010000002">
    <property type="protein sequence ID" value="MDQ0253449.1"/>
    <property type="molecule type" value="Genomic_DNA"/>
</dbReference>
<reference evidence="3 4" key="1">
    <citation type="submission" date="2023-07" db="EMBL/GenBank/DDBJ databases">
        <title>Genomic Encyclopedia of Type Strains, Phase IV (KMG-IV): sequencing the most valuable type-strain genomes for metagenomic binning, comparative biology and taxonomic classification.</title>
        <authorList>
            <person name="Goeker M."/>
        </authorList>
    </citation>
    <scope>NUCLEOTIDE SEQUENCE [LARGE SCALE GENOMIC DNA]</scope>
    <source>
        <strain evidence="3 4">DSM 9768</strain>
    </source>
</reference>
<sequence length="169" mass="19504">MGKSKTSFAKGYYIYALIRGINFVVENDIRKSIKKYEQSFPSFRILWSLYFEPKMTMSTLTFLSQTNMSNVFRQLKKLEENGLVVVTNGKDARTREVTLTDAGSEVVKTFIKNQSHETDIDFIKKIETIPEDQLNELTHMLSCLGEDVIGKSFTDFVKKSTNYILEEEN</sequence>
<accession>A0ABT9ZRF5</accession>
<dbReference type="Pfam" id="PF01047">
    <property type="entry name" value="MarR"/>
    <property type="match status" value="1"/>
</dbReference>
<organism evidence="3 4">
    <name type="scientific">Evansella vedderi</name>
    <dbReference type="NCBI Taxonomy" id="38282"/>
    <lineage>
        <taxon>Bacteria</taxon>
        <taxon>Bacillati</taxon>
        <taxon>Bacillota</taxon>
        <taxon>Bacilli</taxon>
        <taxon>Bacillales</taxon>
        <taxon>Bacillaceae</taxon>
        <taxon>Evansella</taxon>
    </lineage>
</organism>
<keyword evidence="4" id="KW-1185">Reference proteome</keyword>
<evidence type="ECO:0000256" key="1">
    <source>
        <dbReference type="ARBA" id="ARBA00023125"/>
    </source>
</evidence>
<evidence type="ECO:0000313" key="4">
    <source>
        <dbReference type="Proteomes" id="UP001230005"/>
    </source>
</evidence>
<dbReference type="InterPro" id="IPR039422">
    <property type="entry name" value="MarR/SlyA-like"/>
</dbReference>
<name>A0ABT9ZRF5_9BACI</name>
<gene>
    <name evidence="3" type="ORF">J2S74_000821</name>
</gene>
<dbReference type="Gene3D" id="1.10.10.10">
    <property type="entry name" value="Winged helix-like DNA-binding domain superfamily/Winged helix DNA-binding domain"/>
    <property type="match status" value="1"/>
</dbReference>
<dbReference type="GO" id="GO:0003677">
    <property type="term" value="F:DNA binding"/>
    <property type="evidence" value="ECO:0007669"/>
    <property type="project" value="UniProtKB-KW"/>
</dbReference>
<dbReference type="RefSeq" id="WP_307322109.1">
    <property type="nucleotide sequence ID" value="NZ_JAUSUG010000002.1"/>
</dbReference>
<dbReference type="InterPro" id="IPR036388">
    <property type="entry name" value="WH-like_DNA-bd_sf"/>
</dbReference>
<evidence type="ECO:0000313" key="3">
    <source>
        <dbReference type="EMBL" id="MDQ0253449.1"/>
    </source>
</evidence>
<dbReference type="PANTHER" id="PTHR33164">
    <property type="entry name" value="TRANSCRIPTIONAL REGULATOR, MARR FAMILY"/>
    <property type="match status" value="1"/>
</dbReference>
<evidence type="ECO:0000259" key="2">
    <source>
        <dbReference type="PROSITE" id="PS50995"/>
    </source>
</evidence>
<dbReference type="SUPFAM" id="SSF46785">
    <property type="entry name" value="Winged helix' DNA-binding domain"/>
    <property type="match status" value="1"/>
</dbReference>